<feature type="transmembrane region" description="Helical" evidence="6">
    <location>
        <begin position="201"/>
        <end position="225"/>
    </location>
</feature>
<dbReference type="STRING" id="113562.SAMN04489716_2577"/>
<reference evidence="7 8" key="1">
    <citation type="submission" date="2016-10" db="EMBL/GenBank/DDBJ databases">
        <authorList>
            <person name="de Groot N.N."/>
        </authorList>
    </citation>
    <scope>NUCLEOTIDE SEQUENCE [LARGE SCALE GENOMIC DNA]</scope>
    <source>
        <strain evidence="7 8">DSM 43941</strain>
    </source>
</reference>
<dbReference type="EMBL" id="LT629758">
    <property type="protein sequence ID" value="SDT12342.1"/>
    <property type="molecule type" value="Genomic_DNA"/>
</dbReference>
<dbReference type="PANTHER" id="PTHR42770">
    <property type="entry name" value="AMINO ACID TRANSPORTER-RELATED"/>
    <property type="match status" value="1"/>
</dbReference>
<feature type="transmembrane region" description="Helical" evidence="6">
    <location>
        <begin position="289"/>
        <end position="319"/>
    </location>
</feature>
<gene>
    <name evidence="7" type="ORF">SAMN04489716_2577</name>
</gene>
<keyword evidence="8" id="KW-1185">Reference proteome</keyword>
<evidence type="ECO:0000256" key="2">
    <source>
        <dbReference type="ARBA" id="ARBA00022475"/>
    </source>
</evidence>
<feature type="transmembrane region" description="Helical" evidence="6">
    <location>
        <begin position="340"/>
        <end position="359"/>
    </location>
</feature>
<evidence type="ECO:0000256" key="3">
    <source>
        <dbReference type="ARBA" id="ARBA00022692"/>
    </source>
</evidence>
<feature type="transmembrane region" description="Helical" evidence="6">
    <location>
        <begin position="401"/>
        <end position="420"/>
    </location>
</feature>
<evidence type="ECO:0000256" key="1">
    <source>
        <dbReference type="ARBA" id="ARBA00004651"/>
    </source>
</evidence>
<proteinExistence type="predicted"/>
<name>A0A1H1XT56_9ACTN</name>
<dbReference type="AlphaFoldDB" id="A0A1H1XT56"/>
<organism evidence="7 8">
    <name type="scientific">Actinoplanes derwentensis</name>
    <dbReference type="NCBI Taxonomy" id="113562"/>
    <lineage>
        <taxon>Bacteria</taxon>
        <taxon>Bacillati</taxon>
        <taxon>Actinomycetota</taxon>
        <taxon>Actinomycetes</taxon>
        <taxon>Micromonosporales</taxon>
        <taxon>Micromonosporaceae</taxon>
        <taxon>Actinoplanes</taxon>
    </lineage>
</organism>
<feature type="transmembrane region" description="Helical" evidence="6">
    <location>
        <begin position="26"/>
        <end position="47"/>
    </location>
</feature>
<feature type="transmembrane region" description="Helical" evidence="6">
    <location>
        <begin position="133"/>
        <end position="151"/>
    </location>
</feature>
<keyword evidence="3 6" id="KW-0812">Transmembrane</keyword>
<dbReference type="InterPro" id="IPR002293">
    <property type="entry name" value="AA/rel_permease1"/>
</dbReference>
<dbReference type="Gene3D" id="1.20.1740.10">
    <property type="entry name" value="Amino acid/polyamine transporter I"/>
    <property type="match status" value="1"/>
</dbReference>
<evidence type="ECO:0000256" key="6">
    <source>
        <dbReference type="SAM" id="Phobius"/>
    </source>
</evidence>
<evidence type="ECO:0000313" key="8">
    <source>
        <dbReference type="Proteomes" id="UP000198688"/>
    </source>
</evidence>
<feature type="transmembrane region" description="Helical" evidence="6">
    <location>
        <begin position="426"/>
        <end position="446"/>
    </location>
</feature>
<dbReference type="OrthoDB" id="9762947at2"/>
<feature type="transmembrane region" description="Helical" evidence="6">
    <location>
        <begin position="365"/>
        <end position="394"/>
    </location>
</feature>
<keyword evidence="2" id="KW-1003">Cell membrane</keyword>
<sequence length="470" mass="50252">MSYPVEELQRFGYQQELRRALRFRDLLAYGLIFMVPIAPMAIFGAVFSASGGMVVGAYAIGVVALVFTAFSYAQMVKAFPLSGSVYNYVGRGIGAPVGFVAGWAIMLDYILVPSLLYLVAAVAMNATVPSVPVWLWLIGFVAANTIVNSLGIRMTARFTWIMLIGELVVLFIFLGFGVWAILSGAGQWTWEPLYNPNTFGWALLLGATSVAVLSFLGFDGIAMLAEEAKGGSQAIGRAMAGALFVTGLLFIAQTWVAAILTPDPQALITNGDPAGTAFYTAAEVASGPWLATVCAVATAIAWGLPDSMVAQVAISRLLYAMARDKQLPAFLAKVSRKRNVPRNAILLVAAVSLVLGLYMNQRGDGIALLSSLINFGALTAFLLLHLSVIVYYVIRLRSRQLIAHLLMPLVGATILAFVVWNANVAAQHLGFVWIGLGVLVLIGLHLTGRRPQLSGFASVAHPAARARQEV</sequence>
<dbReference type="Pfam" id="PF13520">
    <property type="entry name" value="AA_permease_2"/>
    <property type="match status" value="1"/>
</dbReference>
<evidence type="ECO:0000256" key="4">
    <source>
        <dbReference type="ARBA" id="ARBA00022989"/>
    </source>
</evidence>
<evidence type="ECO:0000256" key="5">
    <source>
        <dbReference type="ARBA" id="ARBA00023136"/>
    </source>
</evidence>
<feature type="transmembrane region" description="Helical" evidence="6">
    <location>
        <begin position="93"/>
        <end position="121"/>
    </location>
</feature>
<dbReference type="GO" id="GO:0022857">
    <property type="term" value="F:transmembrane transporter activity"/>
    <property type="evidence" value="ECO:0007669"/>
    <property type="project" value="InterPro"/>
</dbReference>
<protein>
    <submittedName>
        <fullName evidence="7">Amino acid transporter</fullName>
    </submittedName>
</protein>
<dbReference type="InterPro" id="IPR050367">
    <property type="entry name" value="APC_superfamily"/>
</dbReference>
<feature type="transmembrane region" description="Helical" evidence="6">
    <location>
        <begin position="158"/>
        <end position="181"/>
    </location>
</feature>
<comment type="subcellular location">
    <subcellularLocation>
        <location evidence="1">Cell membrane</location>
        <topology evidence="1">Multi-pass membrane protein</topology>
    </subcellularLocation>
</comment>
<evidence type="ECO:0000313" key="7">
    <source>
        <dbReference type="EMBL" id="SDT12342.1"/>
    </source>
</evidence>
<feature type="transmembrane region" description="Helical" evidence="6">
    <location>
        <begin position="53"/>
        <end position="73"/>
    </location>
</feature>
<keyword evidence="5 6" id="KW-0472">Membrane</keyword>
<dbReference type="GO" id="GO:0005886">
    <property type="term" value="C:plasma membrane"/>
    <property type="evidence" value="ECO:0007669"/>
    <property type="project" value="UniProtKB-SubCell"/>
</dbReference>
<dbReference type="PANTHER" id="PTHR42770:SF16">
    <property type="entry name" value="AMINO ACID PERMEASE"/>
    <property type="match status" value="1"/>
</dbReference>
<keyword evidence="4 6" id="KW-1133">Transmembrane helix</keyword>
<accession>A0A1H1XT56</accession>
<dbReference type="RefSeq" id="WP_092544546.1">
    <property type="nucleotide sequence ID" value="NZ_BOMJ01000075.1"/>
</dbReference>
<feature type="transmembrane region" description="Helical" evidence="6">
    <location>
        <begin position="237"/>
        <end position="260"/>
    </location>
</feature>
<dbReference type="Proteomes" id="UP000198688">
    <property type="component" value="Chromosome I"/>
</dbReference>
<dbReference type="PIRSF" id="PIRSF006060">
    <property type="entry name" value="AA_transporter"/>
    <property type="match status" value="1"/>
</dbReference>